<dbReference type="RefSeq" id="WP_284387572.1">
    <property type="nucleotide sequence ID" value="NZ_BSNK01000001.1"/>
</dbReference>
<feature type="transmembrane region" description="Helical" evidence="5">
    <location>
        <begin position="90"/>
        <end position="109"/>
    </location>
</feature>
<dbReference type="EMBL" id="BSNK01000001">
    <property type="protein sequence ID" value="GLQ22813.1"/>
    <property type="molecule type" value="Genomic_DNA"/>
</dbReference>
<comment type="caution">
    <text evidence="7">The sequence shown here is derived from an EMBL/GenBank/DDBJ whole genome shotgun (WGS) entry which is preliminary data.</text>
</comment>
<accession>A0ABQ5V5S3</accession>
<evidence type="ECO:0000256" key="2">
    <source>
        <dbReference type="ARBA" id="ARBA00022692"/>
    </source>
</evidence>
<feature type="transmembrane region" description="Helical" evidence="5">
    <location>
        <begin position="116"/>
        <end position="137"/>
    </location>
</feature>
<feature type="transmembrane region" description="Helical" evidence="5">
    <location>
        <begin position="143"/>
        <end position="161"/>
    </location>
</feature>
<keyword evidence="2 5" id="KW-0812">Transmembrane</keyword>
<dbReference type="InterPro" id="IPR050638">
    <property type="entry name" value="AA-Vitamin_Transporters"/>
</dbReference>
<name>A0ABQ5V5S3_9PROT</name>
<dbReference type="PANTHER" id="PTHR32322">
    <property type="entry name" value="INNER MEMBRANE TRANSPORTER"/>
    <property type="match status" value="1"/>
</dbReference>
<feature type="transmembrane region" description="Helical" evidence="5">
    <location>
        <begin position="234"/>
        <end position="253"/>
    </location>
</feature>
<keyword evidence="8" id="KW-1185">Reference proteome</keyword>
<evidence type="ECO:0000256" key="4">
    <source>
        <dbReference type="ARBA" id="ARBA00023136"/>
    </source>
</evidence>
<keyword evidence="3 5" id="KW-1133">Transmembrane helix</keyword>
<comment type="subcellular location">
    <subcellularLocation>
        <location evidence="1">Membrane</location>
        <topology evidence="1">Multi-pass membrane protein</topology>
    </subcellularLocation>
</comment>
<organism evidence="7 8">
    <name type="scientific">Algimonas ampicilliniresistens</name>
    <dbReference type="NCBI Taxonomy" id="1298735"/>
    <lineage>
        <taxon>Bacteria</taxon>
        <taxon>Pseudomonadati</taxon>
        <taxon>Pseudomonadota</taxon>
        <taxon>Alphaproteobacteria</taxon>
        <taxon>Maricaulales</taxon>
        <taxon>Robiginitomaculaceae</taxon>
        <taxon>Algimonas</taxon>
    </lineage>
</organism>
<feature type="transmembrane region" description="Helical" evidence="5">
    <location>
        <begin position="259"/>
        <end position="277"/>
    </location>
</feature>
<evidence type="ECO:0000256" key="5">
    <source>
        <dbReference type="SAM" id="Phobius"/>
    </source>
</evidence>
<reference evidence="7" key="1">
    <citation type="journal article" date="2014" name="Int. J. Syst. Evol. Microbiol.">
        <title>Complete genome of a new Firmicutes species belonging to the dominant human colonic microbiota ('Ruminococcus bicirculans') reveals two chromosomes and a selective capacity to utilize plant glucans.</title>
        <authorList>
            <consortium name="NISC Comparative Sequencing Program"/>
            <person name="Wegmann U."/>
            <person name="Louis P."/>
            <person name="Goesmann A."/>
            <person name="Henrissat B."/>
            <person name="Duncan S.H."/>
            <person name="Flint H.J."/>
        </authorList>
    </citation>
    <scope>NUCLEOTIDE SEQUENCE</scope>
    <source>
        <strain evidence="7">NBRC 108219</strain>
    </source>
</reference>
<evidence type="ECO:0000313" key="7">
    <source>
        <dbReference type="EMBL" id="GLQ22813.1"/>
    </source>
</evidence>
<protein>
    <recommendedName>
        <fullName evidence="6">EamA domain-containing protein</fullName>
    </recommendedName>
</protein>
<feature type="transmembrane region" description="Helical" evidence="5">
    <location>
        <begin position="64"/>
        <end position="84"/>
    </location>
</feature>
<keyword evidence="4 5" id="KW-0472">Membrane</keyword>
<dbReference type="Proteomes" id="UP001161391">
    <property type="component" value="Unassembled WGS sequence"/>
</dbReference>
<feature type="domain" description="EamA" evidence="6">
    <location>
        <begin position="144"/>
        <end position="276"/>
    </location>
</feature>
<feature type="transmembrane region" description="Helical" evidence="5">
    <location>
        <begin position="173"/>
        <end position="192"/>
    </location>
</feature>
<evidence type="ECO:0000313" key="8">
    <source>
        <dbReference type="Proteomes" id="UP001161391"/>
    </source>
</evidence>
<reference evidence="7" key="2">
    <citation type="submission" date="2023-01" db="EMBL/GenBank/DDBJ databases">
        <title>Draft genome sequence of Algimonas ampicilliniresistens strain NBRC 108219.</title>
        <authorList>
            <person name="Sun Q."/>
            <person name="Mori K."/>
        </authorList>
    </citation>
    <scope>NUCLEOTIDE SEQUENCE</scope>
    <source>
        <strain evidence="7">NBRC 108219</strain>
    </source>
</reference>
<dbReference type="InterPro" id="IPR000620">
    <property type="entry name" value="EamA_dom"/>
</dbReference>
<gene>
    <name evidence="7" type="ORF">GCM10007853_06870</name>
</gene>
<feature type="transmembrane region" description="Helical" evidence="5">
    <location>
        <begin position="204"/>
        <end position="222"/>
    </location>
</feature>
<proteinExistence type="predicted"/>
<dbReference type="PANTHER" id="PTHR32322:SF9">
    <property type="entry name" value="AMINO-ACID METABOLITE EFFLUX PUMP-RELATED"/>
    <property type="match status" value="1"/>
</dbReference>
<dbReference type="InterPro" id="IPR037185">
    <property type="entry name" value="EmrE-like"/>
</dbReference>
<sequence length="288" mass="29206">MVSIRQTIILTTFALIAFAGNSVLARLALVDGAIGVGSYTTIRLLSGAVVLALIVGVRSSKTSGSWNGALALLGYAALFSLAYLELSTGMGALILFASVQITMIGWAFLRGERLGLIQSLGVLAAVAGLVWLLLPGLARPDPLAAALMIGSGACWGVYSLMGRGGGAPTAVTAGNFVRASILALPLFGAWLILGSETSPSGEGVVLAVASGALTSGLGYVIWYRALKGLSAARAGIVQLLVPPLAALGGIILLSEPLTGRFIIASAMILAGIALAVSKQRRAGYANSK</sequence>
<feature type="transmembrane region" description="Helical" evidence="5">
    <location>
        <begin position="37"/>
        <end position="57"/>
    </location>
</feature>
<evidence type="ECO:0000256" key="1">
    <source>
        <dbReference type="ARBA" id="ARBA00004141"/>
    </source>
</evidence>
<dbReference type="Pfam" id="PF00892">
    <property type="entry name" value="EamA"/>
    <property type="match status" value="1"/>
</dbReference>
<evidence type="ECO:0000256" key="3">
    <source>
        <dbReference type="ARBA" id="ARBA00022989"/>
    </source>
</evidence>
<evidence type="ECO:0000259" key="6">
    <source>
        <dbReference type="Pfam" id="PF00892"/>
    </source>
</evidence>
<dbReference type="SUPFAM" id="SSF103481">
    <property type="entry name" value="Multidrug resistance efflux transporter EmrE"/>
    <property type="match status" value="1"/>
</dbReference>